<organism evidence="5 6">
    <name type="scientific">Phaseolus angularis</name>
    <name type="common">Azuki bean</name>
    <name type="synonym">Vigna angularis</name>
    <dbReference type="NCBI Taxonomy" id="3914"/>
    <lineage>
        <taxon>Eukaryota</taxon>
        <taxon>Viridiplantae</taxon>
        <taxon>Streptophyta</taxon>
        <taxon>Embryophyta</taxon>
        <taxon>Tracheophyta</taxon>
        <taxon>Spermatophyta</taxon>
        <taxon>Magnoliopsida</taxon>
        <taxon>eudicotyledons</taxon>
        <taxon>Gunneridae</taxon>
        <taxon>Pentapetalae</taxon>
        <taxon>rosids</taxon>
        <taxon>fabids</taxon>
        <taxon>Fabales</taxon>
        <taxon>Fabaceae</taxon>
        <taxon>Papilionoideae</taxon>
        <taxon>50 kb inversion clade</taxon>
        <taxon>NPAAA clade</taxon>
        <taxon>indigoferoid/millettioid clade</taxon>
        <taxon>Phaseoleae</taxon>
        <taxon>Vigna</taxon>
    </lineage>
</organism>
<dbReference type="InterPro" id="IPR051955">
    <property type="entry name" value="PME_Inhibitor"/>
</dbReference>
<dbReference type="InterPro" id="IPR006501">
    <property type="entry name" value="Pectinesterase_inhib_dom"/>
</dbReference>
<protein>
    <submittedName>
        <fullName evidence="5">Pectinesterase inhibitor</fullName>
    </submittedName>
</protein>
<dbReference type="PANTHER" id="PTHR31080">
    <property type="entry name" value="PECTINESTERASE INHIBITOR-LIKE"/>
    <property type="match status" value="1"/>
</dbReference>
<evidence type="ECO:0000259" key="4">
    <source>
        <dbReference type="SMART" id="SM00856"/>
    </source>
</evidence>
<dbReference type="SMART" id="SM00856">
    <property type="entry name" value="PMEI"/>
    <property type="match status" value="1"/>
</dbReference>
<evidence type="ECO:0000313" key="5">
    <source>
        <dbReference type="EMBL" id="KAG2372114.1"/>
    </source>
</evidence>
<feature type="chain" id="PRO_5035879609" evidence="3">
    <location>
        <begin position="24"/>
        <end position="379"/>
    </location>
</feature>
<evidence type="ECO:0000256" key="2">
    <source>
        <dbReference type="ARBA" id="ARBA00038471"/>
    </source>
</evidence>
<dbReference type="CDD" id="cd15798">
    <property type="entry name" value="PMEI-like_3"/>
    <property type="match status" value="1"/>
</dbReference>
<dbReference type="PANTHER" id="PTHR31080:SF15">
    <property type="entry name" value="INVERTASE"/>
    <property type="match status" value="1"/>
</dbReference>
<dbReference type="EMBL" id="JABFOF010000011">
    <property type="protein sequence ID" value="KAG2372114.1"/>
    <property type="molecule type" value="Genomic_DNA"/>
</dbReference>
<comment type="caution">
    <text evidence="5">The sequence shown here is derived from an EMBL/GenBank/DDBJ whole genome shotgun (WGS) entry which is preliminary data.</text>
</comment>
<feature type="signal peptide" evidence="3">
    <location>
        <begin position="1"/>
        <end position="23"/>
    </location>
</feature>
<gene>
    <name evidence="5" type="ORF">HKW66_Vig0210180</name>
</gene>
<name>A0A8T0JHU0_PHAAN</name>
<dbReference type="Pfam" id="PF04043">
    <property type="entry name" value="PMEI"/>
    <property type="match status" value="1"/>
</dbReference>
<proteinExistence type="inferred from homology"/>
<dbReference type="Gene3D" id="1.20.140.40">
    <property type="entry name" value="Invertase/pectin methylesterase inhibitor family protein"/>
    <property type="match status" value="1"/>
</dbReference>
<dbReference type="AlphaFoldDB" id="A0A8T0JHU0"/>
<comment type="similarity">
    <text evidence="2">Belongs to the PMEI family.</text>
</comment>
<keyword evidence="1 3" id="KW-0732">Signal</keyword>
<dbReference type="SUPFAM" id="SSF101148">
    <property type="entry name" value="Plant invertase/pectin methylesterase inhibitor"/>
    <property type="match status" value="1"/>
</dbReference>
<dbReference type="NCBIfam" id="TIGR01614">
    <property type="entry name" value="PME_inhib"/>
    <property type="match status" value="1"/>
</dbReference>
<reference evidence="5 6" key="1">
    <citation type="submission" date="2020-05" db="EMBL/GenBank/DDBJ databases">
        <title>Vigna angularis (adzuki bean) Var. LongXiaoDou No. 4 denovo assembly.</title>
        <authorList>
            <person name="Xiang H."/>
        </authorList>
    </citation>
    <scope>NUCLEOTIDE SEQUENCE [LARGE SCALE GENOMIC DNA]</scope>
    <source>
        <tissue evidence="5">Leaf</tissue>
    </source>
</reference>
<dbReference type="Proteomes" id="UP000743370">
    <property type="component" value="Unassembled WGS sequence"/>
</dbReference>
<evidence type="ECO:0000313" key="6">
    <source>
        <dbReference type="Proteomes" id="UP000743370"/>
    </source>
</evidence>
<accession>A0A8T0JHU0</accession>
<sequence length="379" mass="41384">MAFFQILTIVAFILVAKPSTSSSACENSTISTNFSQTKINYRETSNRSKTSTESFKNYIKTSCNSTTYPSICYSSLSPYAAKIEADPTKLCSVSLSLAYKAAKSASTTISKILKKNNMTGIAEQVVQDCFGNVKDSIGELKDSLDSLGHLDGADRKFQINNIKTWVSASITDDQTCSDGFDEMNVDSTFTEKIRNLVLDVARKTSNALGAWLEGLFETKGLLEGISRASISFPHVVFVEGLRSRVPGRVLSIIVIYYSCYRLKRLGPVSGNFGFGRGLERSRGHVSVQVREDGVWRFELLLSLVHSDGEDVGGAANMVADSRGGFDLVICRDEDREAIGGQMARDEEVLVECRSDGGEALNSRWSLATTLGGSRRKNKG</sequence>
<feature type="domain" description="Pectinesterase inhibitor" evidence="4">
    <location>
        <begin position="54"/>
        <end position="210"/>
    </location>
</feature>
<dbReference type="InterPro" id="IPR035513">
    <property type="entry name" value="Invertase/methylesterase_inhib"/>
</dbReference>
<evidence type="ECO:0000256" key="1">
    <source>
        <dbReference type="ARBA" id="ARBA00022729"/>
    </source>
</evidence>
<evidence type="ECO:0000256" key="3">
    <source>
        <dbReference type="SAM" id="SignalP"/>
    </source>
</evidence>
<dbReference type="GO" id="GO:0004857">
    <property type="term" value="F:enzyme inhibitor activity"/>
    <property type="evidence" value="ECO:0007669"/>
    <property type="project" value="InterPro"/>
</dbReference>